<evidence type="ECO:0000313" key="2">
    <source>
        <dbReference type="Proteomes" id="UP001155027"/>
    </source>
</evidence>
<accession>A0A9X2Q490</accession>
<dbReference type="AlphaFoldDB" id="A0A9X2Q490"/>
<dbReference type="RefSeq" id="WP_259220409.1">
    <property type="nucleotide sequence ID" value="NZ_JANUAV010000019.1"/>
</dbReference>
<evidence type="ECO:0000313" key="1">
    <source>
        <dbReference type="EMBL" id="MCS3679346.1"/>
    </source>
</evidence>
<gene>
    <name evidence="1" type="ORF">GGP71_003297</name>
</gene>
<dbReference type="EMBL" id="JANUAU010000018">
    <property type="protein sequence ID" value="MCS3679346.1"/>
    <property type="molecule type" value="Genomic_DNA"/>
</dbReference>
<protein>
    <submittedName>
        <fullName evidence="1">Uncharacterized protein</fullName>
    </submittedName>
</protein>
<organism evidence="1 2">
    <name type="scientific">Salinibacter ruber</name>
    <dbReference type="NCBI Taxonomy" id="146919"/>
    <lineage>
        <taxon>Bacteria</taxon>
        <taxon>Pseudomonadati</taxon>
        <taxon>Rhodothermota</taxon>
        <taxon>Rhodothermia</taxon>
        <taxon>Rhodothermales</taxon>
        <taxon>Salinibacteraceae</taxon>
        <taxon>Salinibacter</taxon>
    </lineage>
</organism>
<reference evidence="1" key="1">
    <citation type="submission" date="2022-08" db="EMBL/GenBank/DDBJ databases">
        <title>Genomic Encyclopedia of Type Strains, Phase V (KMG-V): Genome sequencing to study the core and pangenomes of soil and plant-associated prokaryotes.</title>
        <authorList>
            <person name="Whitman W."/>
        </authorList>
    </citation>
    <scope>NUCLEOTIDE SEQUENCE</scope>
    <source>
        <strain evidence="1">0</strain>
    </source>
</reference>
<dbReference type="Proteomes" id="UP001155027">
    <property type="component" value="Unassembled WGS sequence"/>
</dbReference>
<name>A0A9X2Q490_9BACT</name>
<comment type="caution">
    <text evidence="1">The sequence shown here is derived from an EMBL/GenBank/DDBJ whole genome shotgun (WGS) entry which is preliminary data.</text>
</comment>
<proteinExistence type="predicted"/>
<sequence>MLDLINPPCPSTHFNVVVDTPGHELEVGVRVADGSLLPRAGEKVCWTIPIKKMEQALVLTRRQGFRAVMIAAITVLNGLFTPLRNFCMCLSCIIMHQSSRVLWSELGRMVHGSWNCRLLFSHCNVRRFESLQALIGPTDQGFFAFSACEAAREPSKLIHICFTDGQRPPRSGLPQWVRANTGSYDLFLFPE</sequence>